<sequence>MEDPAYIDIMIHEPARLKIMSSLMGISEGDMADFSLLKKLTGLSDGNLSVQLRRLEDCGYVLIDKRFVGRKPKTFVSISDRGRRAFYSYVDTLEKIINAATENQKKDVK</sequence>
<dbReference type="InterPro" id="IPR036390">
    <property type="entry name" value="WH_DNA-bd_sf"/>
</dbReference>
<dbReference type="SUPFAM" id="SSF46785">
    <property type="entry name" value="Winged helix' DNA-binding domain"/>
    <property type="match status" value="1"/>
</dbReference>
<dbReference type="InterPro" id="IPR036388">
    <property type="entry name" value="WH-like_DNA-bd_sf"/>
</dbReference>
<gene>
    <name evidence="2" type="ORF">WKV44_07385</name>
</gene>
<dbReference type="Gene3D" id="1.10.10.10">
    <property type="entry name" value="Winged helix-like DNA-binding domain superfamily/Winged helix DNA-binding domain"/>
    <property type="match status" value="1"/>
</dbReference>
<organism evidence="2 3">
    <name type="scientific">Rarispira pelagica</name>
    <dbReference type="NCBI Taxonomy" id="3141764"/>
    <lineage>
        <taxon>Bacteria</taxon>
        <taxon>Pseudomonadati</taxon>
        <taxon>Spirochaetota</taxon>
        <taxon>Spirochaetia</taxon>
        <taxon>Winmispirales</taxon>
        <taxon>Winmispiraceae</taxon>
        <taxon>Rarispira</taxon>
    </lineage>
</organism>
<feature type="domain" description="Winged helix DNA-binding" evidence="1">
    <location>
        <begin position="16"/>
        <end position="97"/>
    </location>
</feature>
<dbReference type="InterPro" id="IPR027395">
    <property type="entry name" value="WH_DNA-bd_dom"/>
</dbReference>
<evidence type="ECO:0000259" key="1">
    <source>
        <dbReference type="Pfam" id="PF13601"/>
    </source>
</evidence>
<dbReference type="RefSeq" id="WP_420069814.1">
    <property type="nucleotide sequence ID" value="NZ_JBCHKQ010000003.1"/>
</dbReference>
<proteinExistence type="predicted"/>
<dbReference type="EMBL" id="JBCHKQ010000003">
    <property type="protein sequence ID" value="MEM5948364.1"/>
    <property type="molecule type" value="Genomic_DNA"/>
</dbReference>
<dbReference type="PANTHER" id="PTHR37318">
    <property type="entry name" value="BSL7504 PROTEIN"/>
    <property type="match status" value="1"/>
</dbReference>
<dbReference type="CDD" id="cd00090">
    <property type="entry name" value="HTH_ARSR"/>
    <property type="match status" value="1"/>
</dbReference>
<dbReference type="Pfam" id="PF13601">
    <property type="entry name" value="HTH_34"/>
    <property type="match status" value="1"/>
</dbReference>
<accession>A0ABU9UCH6</accession>
<evidence type="ECO:0000313" key="3">
    <source>
        <dbReference type="Proteomes" id="UP001466331"/>
    </source>
</evidence>
<name>A0ABU9UCH6_9SPIR</name>
<protein>
    <submittedName>
        <fullName evidence="2">Transcriptional regulator</fullName>
    </submittedName>
</protein>
<keyword evidence="3" id="KW-1185">Reference proteome</keyword>
<evidence type="ECO:0000313" key="2">
    <source>
        <dbReference type="EMBL" id="MEM5948364.1"/>
    </source>
</evidence>
<dbReference type="InterPro" id="IPR011991">
    <property type="entry name" value="ArsR-like_HTH"/>
</dbReference>
<comment type="caution">
    <text evidence="2">The sequence shown here is derived from an EMBL/GenBank/DDBJ whole genome shotgun (WGS) entry which is preliminary data.</text>
</comment>
<dbReference type="PANTHER" id="PTHR37318:SF1">
    <property type="entry name" value="BSL7504 PROTEIN"/>
    <property type="match status" value="1"/>
</dbReference>
<reference evidence="2 3" key="1">
    <citation type="submission" date="2024-03" db="EMBL/GenBank/DDBJ databases">
        <title>Ignisphaera cupida sp. nov., a hyperthermophilic hydrolytic archaeon from a hot spring of Kamchatka, and proposal of Ignisphaeraceae fam. nov.</title>
        <authorList>
            <person name="Podosokorskaya O.A."/>
            <person name="Elcheninov A.G."/>
            <person name="Maltseva A.I."/>
            <person name="Zayulina K.S."/>
            <person name="Novikov A."/>
            <person name="Merkel A.Y."/>
        </authorList>
    </citation>
    <scope>NUCLEOTIDE SEQUENCE [LARGE SCALE GENOMIC DNA]</scope>
    <source>
        <strain evidence="2 3">38H-sp</strain>
    </source>
</reference>
<dbReference type="Proteomes" id="UP001466331">
    <property type="component" value="Unassembled WGS sequence"/>
</dbReference>